<evidence type="ECO:0000313" key="2">
    <source>
        <dbReference type="Proteomes" id="UP001604336"/>
    </source>
</evidence>
<reference evidence="2" key="1">
    <citation type="submission" date="2024-07" db="EMBL/GenBank/DDBJ databases">
        <title>Two chromosome-level genome assemblies of Korean endemic species Abeliophyllum distichum and Forsythia ovata (Oleaceae).</title>
        <authorList>
            <person name="Jang H."/>
        </authorList>
    </citation>
    <scope>NUCLEOTIDE SEQUENCE [LARGE SCALE GENOMIC DNA]</scope>
</reference>
<sequence length="111" mass="13267">MKRAELECDLDDDDENLPFSKELKTKKLLLRFKMHSIEKYNMRVNPTYHINVYKTKLQANIAKLYNIRMKEGKSVKYYFTRFSSVSNKIENLTDDNALDVLVIRLHMRTSF</sequence>
<accession>A0ABD1UNH7</accession>
<proteinExistence type="predicted"/>
<dbReference type="AlphaFoldDB" id="A0ABD1UNH7"/>
<dbReference type="Proteomes" id="UP001604336">
    <property type="component" value="Unassembled WGS sequence"/>
</dbReference>
<evidence type="ECO:0000313" key="1">
    <source>
        <dbReference type="EMBL" id="KAL2526540.1"/>
    </source>
</evidence>
<name>A0ABD1UNH7_9LAMI</name>
<protein>
    <recommendedName>
        <fullName evidence="3">Retrotransposon gag domain-containing protein</fullName>
    </recommendedName>
</protein>
<organism evidence="1 2">
    <name type="scientific">Abeliophyllum distichum</name>
    <dbReference type="NCBI Taxonomy" id="126358"/>
    <lineage>
        <taxon>Eukaryota</taxon>
        <taxon>Viridiplantae</taxon>
        <taxon>Streptophyta</taxon>
        <taxon>Embryophyta</taxon>
        <taxon>Tracheophyta</taxon>
        <taxon>Spermatophyta</taxon>
        <taxon>Magnoliopsida</taxon>
        <taxon>eudicotyledons</taxon>
        <taxon>Gunneridae</taxon>
        <taxon>Pentapetalae</taxon>
        <taxon>asterids</taxon>
        <taxon>lamiids</taxon>
        <taxon>Lamiales</taxon>
        <taxon>Oleaceae</taxon>
        <taxon>Forsythieae</taxon>
        <taxon>Abeliophyllum</taxon>
    </lineage>
</organism>
<dbReference type="EMBL" id="JBFOLK010000003">
    <property type="protein sequence ID" value="KAL2526540.1"/>
    <property type="molecule type" value="Genomic_DNA"/>
</dbReference>
<comment type="caution">
    <text evidence="1">The sequence shown here is derived from an EMBL/GenBank/DDBJ whole genome shotgun (WGS) entry which is preliminary data.</text>
</comment>
<evidence type="ECO:0008006" key="3">
    <source>
        <dbReference type="Google" id="ProtNLM"/>
    </source>
</evidence>
<gene>
    <name evidence="1" type="ORF">Adt_11594</name>
</gene>
<keyword evidence="2" id="KW-1185">Reference proteome</keyword>